<dbReference type="OrthoDB" id="1748181at2759"/>
<dbReference type="AlphaFoldDB" id="A0A1S4BSR4"/>
<dbReference type="KEGG" id="nta:107811500"/>
<reference evidence="1" key="1">
    <citation type="journal article" date="2014" name="Nat. Commun.">
        <title>The tobacco genome sequence and its comparison with those of tomato and potato.</title>
        <authorList>
            <person name="Sierro N."/>
            <person name="Battey J.N."/>
            <person name="Ouadi S."/>
            <person name="Bakaher N."/>
            <person name="Bovet L."/>
            <person name="Willig A."/>
            <person name="Goepfert S."/>
            <person name="Peitsch M.C."/>
            <person name="Ivanov N.V."/>
        </authorList>
    </citation>
    <scope>NUCLEOTIDE SEQUENCE [LARGE SCALE GENOMIC DNA]</scope>
</reference>
<sequence>MEDCGMCDLGFNGYPFTWCNGRGRRNRISERLDRVMINEGWSDLFHSNRVDHKGKTGSDHSLMIFKAGNDSAEFTRYFRFLNFWTSQSSYLSTVEEIWNIDVQGNYLWVLQQKLKAISKGLRKWSKDTIGDIFETIKKLETDICRLEEIYDANDTDNNRQTLMKAHAEYTRWLIIQKSIFKQKARIKWAEEGDANTKYFYSVVKEKRRKAHIHKIRDANG</sequence>
<dbReference type="SUPFAM" id="SSF56219">
    <property type="entry name" value="DNase I-like"/>
    <property type="match status" value="1"/>
</dbReference>
<dbReference type="RefSeq" id="XP_016491930.1">
    <property type="nucleotide sequence ID" value="XM_016636444.1"/>
</dbReference>
<dbReference type="PaxDb" id="4097-A0A1S4BSR4"/>
<dbReference type="PANTHER" id="PTHR33710:SF35">
    <property type="entry name" value="RNA-DIRECTED DNA POLYMERASE (REVERSE TRANSCRIPTASE)_ RIBONUCLEASE H"/>
    <property type="match status" value="1"/>
</dbReference>
<protein>
    <submittedName>
        <fullName evidence="2">Uncharacterized protein LOC107811500</fullName>
    </submittedName>
</protein>
<accession>A0A1S4BSR4</accession>
<dbReference type="OMA" id="HKIRDAN"/>
<name>A0A1S4BSR4_TOBAC</name>
<evidence type="ECO:0000313" key="2">
    <source>
        <dbReference type="RefSeq" id="XP_016491930.1"/>
    </source>
</evidence>
<dbReference type="Gene3D" id="3.60.10.10">
    <property type="entry name" value="Endonuclease/exonuclease/phosphatase"/>
    <property type="match status" value="1"/>
</dbReference>
<gene>
    <name evidence="2" type="primary">LOC107811500</name>
</gene>
<keyword evidence="1" id="KW-1185">Reference proteome</keyword>
<dbReference type="InterPro" id="IPR036691">
    <property type="entry name" value="Endo/exonu/phosph_ase_sf"/>
</dbReference>
<dbReference type="PANTHER" id="PTHR33710">
    <property type="entry name" value="BNAC02G09200D PROTEIN"/>
    <property type="match status" value="1"/>
</dbReference>
<dbReference type="RefSeq" id="XP_016491930.1">
    <property type="nucleotide sequence ID" value="XM_016636444.2"/>
</dbReference>
<dbReference type="GeneID" id="107811500"/>
<organism evidence="1 2">
    <name type="scientific">Nicotiana tabacum</name>
    <name type="common">Common tobacco</name>
    <dbReference type="NCBI Taxonomy" id="4097"/>
    <lineage>
        <taxon>Eukaryota</taxon>
        <taxon>Viridiplantae</taxon>
        <taxon>Streptophyta</taxon>
        <taxon>Embryophyta</taxon>
        <taxon>Tracheophyta</taxon>
        <taxon>Spermatophyta</taxon>
        <taxon>Magnoliopsida</taxon>
        <taxon>eudicotyledons</taxon>
        <taxon>Gunneridae</taxon>
        <taxon>Pentapetalae</taxon>
        <taxon>asterids</taxon>
        <taxon>lamiids</taxon>
        <taxon>Solanales</taxon>
        <taxon>Solanaceae</taxon>
        <taxon>Nicotianoideae</taxon>
        <taxon>Nicotianeae</taxon>
        <taxon>Nicotiana</taxon>
    </lineage>
</organism>
<evidence type="ECO:0000313" key="1">
    <source>
        <dbReference type="Proteomes" id="UP000790787"/>
    </source>
</evidence>
<proteinExistence type="predicted"/>
<reference evidence="2" key="2">
    <citation type="submission" date="2025-08" db="UniProtKB">
        <authorList>
            <consortium name="RefSeq"/>
        </authorList>
    </citation>
    <scope>IDENTIFICATION</scope>
    <source>
        <tissue evidence="2">Leaf</tissue>
    </source>
</reference>
<dbReference type="Proteomes" id="UP000790787">
    <property type="component" value="Chromosome 15"/>
</dbReference>